<gene>
    <name evidence="1" type="ORF">H9Q77_01830</name>
</gene>
<evidence type="ECO:0000313" key="1">
    <source>
        <dbReference type="EMBL" id="QNM02931.1"/>
    </source>
</evidence>
<reference evidence="1 2" key="1">
    <citation type="submission" date="2020-08" db="EMBL/GenBank/DDBJ databases">
        <authorList>
            <person name="Liu C."/>
            <person name="Sun Q."/>
        </authorList>
    </citation>
    <scope>NUCLEOTIDE SEQUENCE [LARGE SCALE GENOMIC DNA]</scope>
    <source>
        <strain evidence="1 2">NSJ-8</strain>
    </source>
</reference>
<keyword evidence="2" id="KW-1185">Reference proteome</keyword>
<proteinExistence type="predicted"/>
<dbReference type="AlphaFoldDB" id="A0A7G9FWJ9"/>
<dbReference type="KEGG" id="ssun:H9Q77_01830"/>
<evidence type="ECO:0000313" key="2">
    <source>
        <dbReference type="Proteomes" id="UP000515981"/>
    </source>
</evidence>
<organism evidence="1 2">
    <name type="scientific">Simiaoa sunii</name>
    <dbReference type="NCBI Taxonomy" id="2763672"/>
    <lineage>
        <taxon>Bacteria</taxon>
        <taxon>Bacillati</taxon>
        <taxon>Bacillota</taxon>
        <taxon>Clostridia</taxon>
        <taxon>Lachnospirales</taxon>
        <taxon>Lachnospiraceae</taxon>
        <taxon>Simiaoa</taxon>
    </lineage>
</organism>
<accession>A0A7G9FWJ9</accession>
<dbReference type="Proteomes" id="UP000515981">
    <property type="component" value="Chromosome"/>
</dbReference>
<protein>
    <submittedName>
        <fullName evidence="1">Uncharacterized protein</fullName>
    </submittedName>
</protein>
<name>A0A7G9FWJ9_9FIRM</name>
<dbReference type="EMBL" id="CP060633">
    <property type="protein sequence ID" value="QNM02931.1"/>
    <property type="molecule type" value="Genomic_DNA"/>
</dbReference>
<sequence length="119" mass="14122">MRHFKMVARPFFMTLPGYPGRMDEKEILNDLEYLQQTYPGEVRRCQRRIAEILDKYDYEGSMIYDEYPDRFSLYRIADTIGKILERESGKVSGDLIQVLVCDEIYKRRHGGKRGMIAFL</sequence>